<dbReference type="Gene3D" id="3.40.50.300">
    <property type="entry name" value="P-loop containing nucleotide triphosphate hydrolases"/>
    <property type="match status" value="1"/>
</dbReference>
<dbReference type="Pfam" id="PF00005">
    <property type="entry name" value="ABC_tran"/>
    <property type="match status" value="1"/>
</dbReference>
<keyword evidence="7" id="KW-1185">Reference proteome</keyword>
<dbReference type="InterPro" id="IPR017871">
    <property type="entry name" value="ABC_transporter-like_CS"/>
</dbReference>
<dbReference type="PROSITE" id="PS50893">
    <property type="entry name" value="ABC_TRANSPORTER_2"/>
    <property type="match status" value="1"/>
</dbReference>
<organism evidence="6 7">
    <name type="scientific">Streptomyces aurantiacus</name>
    <dbReference type="NCBI Taxonomy" id="47760"/>
    <lineage>
        <taxon>Bacteria</taxon>
        <taxon>Bacillati</taxon>
        <taxon>Actinomycetota</taxon>
        <taxon>Actinomycetes</taxon>
        <taxon>Kitasatosporales</taxon>
        <taxon>Streptomycetaceae</taxon>
        <taxon>Streptomyces</taxon>
        <taxon>Streptomyces aurantiacus group</taxon>
    </lineage>
</organism>
<proteinExistence type="inferred from homology"/>
<dbReference type="SUPFAM" id="SSF52540">
    <property type="entry name" value="P-loop containing nucleoside triphosphate hydrolases"/>
    <property type="match status" value="1"/>
</dbReference>
<evidence type="ECO:0000256" key="3">
    <source>
        <dbReference type="ARBA" id="ARBA00022741"/>
    </source>
</evidence>
<evidence type="ECO:0000313" key="7">
    <source>
        <dbReference type="Proteomes" id="UP000516444"/>
    </source>
</evidence>
<dbReference type="GO" id="GO:0005524">
    <property type="term" value="F:ATP binding"/>
    <property type="evidence" value="ECO:0007669"/>
    <property type="project" value="UniProtKB-KW"/>
</dbReference>
<feature type="domain" description="ABC transporter" evidence="5">
    <location>
        <begin position="5"/>
        <end position="230"/>
    </location>
</feature>
<dbReference type="PANTHER" id="PTHR43335">
    <property type="entry name" value="ABC TRANSPORTER, ATP-BINDING PROTEIN"/>
    <property type="match status" value="1"/>
</dbReference>
<dbReference type="EMBL" id="AP023440">
    <property type="protein sequence ID" value="BCL27481.1"/>
    <property type="molecule type" value="Genomic_DNA"/>
</dbReference>
<evidence type="ECO:0000256" key="1">
    <source>
        <dbReference type="ARBA" id="ARBA00005417"/>
    </source>
</evidence>
<dbReference type="InterPro" id="IPR003593">
    <property type="entry name" value="AAA+_ATPase"/>
</dbReference>
<comment type="similarity">
    <text evidence="1">Belongs to the ABC transporter superfamily.</text>
</comment>
<dbReference type="PROSITE" id="PS00211">
    <property type="entry name" value="ABC_TRANSPORTER_1"/>
    <property type="match status" value="1"/>
</dbReference>
<name>A0A7G1NYP8_9ACTN</name>
<keyword evidence="4 6" id="KW-0067">ATP-binding</keyword>
<dbReference type="SMART" id="SM00382">
    <property type="entry name" value="AAA"/>
    <property type="match status" value="1"/>
</dbReference>
<dbReference type="InterPro" id="IPR027417">
    <property type="entry name" value="P-loop_NTPase"/>
</dbReference>
<evidence type="ECO:0000259" key="5">
    <source>
        <dbReference type="PROSITE" id="PS50893"/>
    </source>
</evidence>
<evidence type="ECO:0000256" key="2">
    <source>
        <dbReference type="ARBA" id="ARBA00022448"/>
    </source>
</evidence>
<dbReference type="Proteomes" id="UP000516444">
    <property type="component" value="Chromosome"/>
</dbReference>
<dbReference type="KEGG" id="sgm:GCM10017557_23400"/>
<keyword evidence="2" id="KW-0813">Transport</keyword>
<dbReference type="AlphaFoldDB" id="A0A7G1NYP8"/>
<keyword evidence="3" id="KW-0547">Nucleotide-binding</keyword>
<evidence type="ECO:0000313" key="6">
    <source>
        <dbReference type="EMBL" id="BCL27481.1"/>
    </source>
</evidence>
<evidence type="ECO:0000256" key="4">
    <source>
        <dbReference type="ARBA" id="ARBA00022840"/>
    </source>
</evidence>
<dbReference type="InterPro" id="IPR003439">
    <property type="entry name" value="ABC_transporter-like_ATP-bd"/>
</dbReference>
<dbReference type="PANTHER" id="PTHR43335:SF4">
    <property type="entry name" value="ABC TRANSPORTER, ATP-BINDING PROTEIN"/>
    <property type="match status" value="1"/>
</dbReference>
<protein>
    <submittedName>
        <fullName evidence="6">Multidrug ABC transporter ATP-binding protein</fullName>
    </submittedName>
</protein>
<dbReference type="RefSeq" id="WP_190850112.1">
    <property type="nucleotide sequence ID" value="NZ_AP023440.1"/>
</dbReference>
<gene>
    <name evidence="6" type="ORF">GCM10017557_23400</name>
</gene>
<reference evidence="6 7" key="1">
    <citation type="journal article" date="2014" name="Int. J. Syst. Evol. Microbiol.">
        <title>Complete genome sequence of Corynebacterium casei LMG S-19264T (=DSM 44701T), isolated from a smear-ripened cheese.</title>
        <authorList>
            <consortium name="US DOE Joint Genome Institute (JGI-PGF)"/>
            <person name="Walter F."/>
            <person name="Albersmeier A."/>
            <person name="Kalinowski J."/>
            <person name="Ruckert C."/>
        </authorList>
    </citation>
    <scope>NUCLEOTIDE SEQUENCE [LARGE SCALE GENOMIC DNA]</scope>
    <source>
        <strain evidence="6 7">JCM 4677</strain>
    </source>
</reference>
<accession>A0A7G1NYP8</accession>
<sequence length="310" mass="32686">MDATIEVLDLHKRFGRTVAVDGLSFTVEPGQVTGFVGPNGAGKSTTMRTVLGLDAPDAGHALIGGRPYHALRAPLLEVGALLDAAALHPARRGRDHLRWMAHSHGLSLRRVDEVLEQVGMAQGARRRAGGYSLGMRQRLGVAAALLGDPPVLLLDEPVNGLDPEGIQWIRGLLRRLAAEGRAVLVSSHLMSELQDTADHLVVIGRGRLIADMAVADLLAAASGDRVALRTSARTEAMELLAHQGGTVAVTGRDTLTVTGLPPERIVALLTGAGIAFAEVGSHRATLEEAYMELTRDAAEFVSAADGEATR</sequence>
<dbReference type="GO" id="GO:0016887">
    <property type="term" value="F:ATP hydrolysis activity"/>
    <property type="evidence" value="ECO:0007669"/>
    <property type="project" value="InterPro"/>
</dbReference>